<dbReference type="InterPro" id="IPR009875">
    <property type="entry name" value="PilZ_domain"/>
</dbReference>
<keyword evidence="1" id="KW-0973">c-di-GMP</keyword>
<keyword evidence="7" id="KW-0969">Cilium</keyword>
<feature type="compositionally biased region" description="Polar residues" evidence="4">
    <location>
        <begin position="219"/>
        <end position="228"/>
    </location>
</feature>
<evidence type="ECO:0000256" key="1">
    <source>
        <dbReference type="ARBA" id="ARBA00022636"/>
    </source>
</evidence>
<keyword evidence="3" id="KW-0975">Bacterial flagellum</keyword>
<dbReference type="InterPro" id="IPR009926">
    <property type="entry name" value="T3SS_YcgR_PilZN"/>
</dbReference>
<keyword evidence="8" id="KW-1185">Reference proteome</keyword>
<evidence type="ECO:0000313" key="7">
    <source>
        <dbReference type="EMBL" id="VVE40786.1"/>
    </source>
</evidence>
<evidence type="ECO:0000313" key="8">
    <source>
        <dbReference type="Proteomes" id="UP000334380"/>
    </source>
</evidence>
<dbReference type="EMBL" id="CABPRU010000013">
    <property type="protein sequence ID" value="VVE40786.1"/>
    <property type="molecule type" value="Genomic_DNA"/>
</dbReference>
<evidence type="ECO:0000256" key="4">
    <source>
        <dbReference type="SAM" id="MobiDB-lite"/>
    </source>
</evidence>
<keyword evidence="7" id="KW-0282">Flagellum</keyword>
<dbReference type="Pfam" id="PF07238">
    <property type="entry name" value="PilZ"/>
    <property type="match status" value="1"/>
</dbReference>
<protein>
    <submittedName>
        <fullName evidence="7">Flagellar brake protein</fullName>
    </submittedName>
</protein>
<sequence>MVVAGRTGKLSTIGRRHRFRGAPSSGYARMPGPAGVKADERRVPYSPSKCPLTHVAQDSASSPLAKCRRVAVDFRTPDVSGHSCALASPHFAEIAAKPVGRCHTCPPGPLTIHDISMLERERARRAHPAPMVNSPSQMLAAPLNALPLVPLAPDQIPLGEALPWAIVDRNGEALLAEGDIVPTQAGRDWLFASFAPHRAATLGDDDTAPPDVAPPLASSPDNAASGTTQPQYALTDLNLRPGDWLQIQLPPGAGSQRVRTRVIGYAPNQMLFITAPSGRTAPPALQASERLELWTFSGEDIYHFVCTVERVERLPFDYVVLSSPAQIRRKVLRRSQRVPAKLVVSVSAGEARHLALLQDVSAEGVSLVADTSLGAPGDSLRLAFRVRVGDIDMPIDANGTIRSVQQGDDGSHLHGIELPVLDPAHYVALKCYVYERLLALGGA</sequence>
<gene>
    <name evidence="7" type="ORF">PTE31013_04165</name>
</gene>
<reference evidence="7 8" key="1">
    <citation type="submission" date="2019-08" db="EMBL/GenBank/DDBJ databases">
        <authorList>
            <person name="Peeters C."/>
        </authorList>
    </citation>
    <scope>NUCLEOTIDE SEQUENCE [LARGE SCALE GENOMIC DNA]</scope>
    <source>
        <strain evidence="7 8">LMG 31013</strain>
    </source>
</reference>
<dbReference type="Gene3D" id="2.40.10.220">
    <property type="entry name" value="predicted glycosyltransferase like domains"/>
    <property type="match status" value="1"/>
</dbReference>
<dbReference type="Proteomes" id="UP000334380">
    <property type="component" value="Unassembled WGS sequence"/>
</dbReference>
<evidence type="ECO:0000256" key="3">
    <source>
        <dbReference type="ARBA" id="ARBA00023143"/>
    </source>
</evidence>
<dbReference type="Pfam" id="PF12945">
    <property type="entry name" value="PilZNR"/>
    <property type="match status" value="1"/>
</dbReference>
<dbReference type="SUPFAM" id="SSF141371">
    <property type="entry name" value="PilZ domain-like"/>
    <property type="match status" value="2"/>
</dbReference>
<dbReference type="GO" id="GO:0035438">
    <property type="term" value="F:cyclic-di-GMP binding"/>
    <property type="evidence" value="ECO:0007669"/>
    <property type="project" value="InterPro"/>
</dbReference>
<name>A0A5E4XWQ5_9BURK</name>
<dbReference type="Gene3D" id="2.30.110.10">
    <property type="entry name" value="Electron Transport, Fmn-binding Protein, Chain A"/>
    <property type="match status" value="1"/>
</dbReference>
<dbReference type="AlphaFoldDB" id="A0A5E4XWQ5"/>
<evidence type="ECO:0000256" key="2">
    <source>
        <dbReference type="ARBA" id="ARBA00022741"/>
    </source>
</evidence>
<evidence type="ECO:0000259" key="6">
    <source>
        <dbReference type="Pfam" id="PF12945"/>
    </source>
</evidence>
<keyword evidence="7" id="KW-0966">Cell projection</keyword>
<dbReference type="InterPro" id="IPR012349">
    <property type="entry name" value="Split_barrel_FMN-bd"/>
</dbReference>
<feature type="region of interest" description="Disordered" evidence="4">
    <location>
        <begin position="18"/>
        <end position="43"/>
    </location>
</feature>
<proteinExistence type="predicted"/>
<feature type="domain" description="Type III secretion system flagellar brake protein YcgR PilZN" evidence="6">
    <location>
        <begin position="241"/>
        <end position="324"/>
    </location>
</feature>
<feature type="region of interest" description="Disordered" evidence="4">
    <location>
        <begin position="201"/>
        <end position="228"/>
    </location>
</feature>
<organism evidence="7 8">
    <name type="scientific">Pandoraea terrigena</name>
    <dbReference type="NCBI Taxonomy" id="2508292"/>
    <lineage>
        <taxon>Bacteria</taxon>
        <taxon>Pseudomonadati</taxon>
        <taxon>Pseudomonadota</taxon>
        <taxon>Betaproteobacteria</taxon>
        <taxon>Burkholderiales</taxon>
        <taxon>Burkholderiaceae</taxon>
        <taxon>Pandoraea</taxon>
    </lineage>
</organism>
<accession>A0A5E4XWQ5</accession>
<evidence type="ECO:0000259" key="5">
    <source>
        <dbReference type="Pfam" id="PF07238"/>
    </source>
</evidence>
<keyword evidence="2" id="KW-0547">Nucleotide-binding</keyword>
<feature type="domain" description="PilZ" evidence="5">
    <location>
        <begin position="333"/>
        <end position="434"/>
    </location>
</feature>